<dbReference type="GO" id="GO:0140078">
    <property type="term" value="F:class I DNA-(apurinic or apyrimidinic site) endonuclease activity"/>
    <property type="evidence" value="ECO:0007669"/>
    <property type="project" value="UniProtKB-EC"/>
</dbReference>
<dbReference type="InterPro" id="IPR015887">
    <property type="entry name" value="DNA_glyclase_Znf_dom_DNA_BS"/>
</dbReference>
<dbReference type="InterPro" id="IPR035937">
    <property type="entry name" value="FPG_N"/>
</dbReference>
<dbReference type="Pfam" id="PF01149">
    <property type="entry name" value="Fapy_DNA_glyco"/>
    <property type="match status" value="1"/>
</dbReference>
<sequence length="318" mass="35688">MPELPEVETIRRELERDILNQRIGRVEVLAAKTIHGKTGDFIKQLTGNSIAGIDRWGKLLIFDLKKGGHKLLIHLKMTGQLVYKDTKKLVFGGHNISESDLVVPNRFTRVVLHFSNHKALYFNDMRRFGFMKLVEEADLGGVVAKSYGVDALSPDFTEKYLQKALKKRAKTTIKAALLDQKHLAGIGNIYADEVCFATGILPNRRVNTLSVSKIKEIYKAIKRVLNLAIKHGGTTFTSARRSQAKPAYALAGFGEAKEAQSQFLAGHFVRSDGAKGNFTQYLKVFDRTGQKCLRCKKGIIQKNRVARRGTHFCQKCQK</sequence>
<dbReference type="PROSITE" id="PS01242">
    <property type="entry name" value="ZF_FPG_1"/>
    <property type="match status" value="1"/>
</dbReference>
<name>A0A1F8G5Q6_9BACT</name>
<keyword evidence="7" id="KW-0862">Zinc</keyword>
<evidence type="ECO:0000256" key="7">
    <source>
        <dbReference type="ARBA" id="ARBA00022833"/>
    </source>
</evidence>
<comment type="similarity">
    <text evidence="2">Belongs to the FPG family.</text>
</comment>
<dbReference type="AlphaFoldDB" id="A0A1F8G5Q6"/>
<dbReference type="SMART" id="SM00898">
    <property type="entry name" value="Fapy_DNA_glyco"/>
    <property type="match status" value="1"/>
</dbReference>
<dbReference type="GO" id="GO:0006284">
    <property type="term" value="P:base-excision repair"/>
    <property type="evidence" value="ECO:0007669"/>
    <property type="project" value="InterPro"/>
</dbReference>
<evidence type="ECO:0000256" key="4">
    <source>
        <dbReference type="ARBA" id="ARBA00022763"/>
    </source>
</evidence>
<dbReference type="InterPro" id="IPR010979">
    <property type="entry name" value="Ribosomal_uS13-like_H2TH"/>
</dbReference>
<dbReference type="Pfam" id="PF06831">
    <property type="entry name" value="H2TH"/>
    <property type="match status" value="1"/>
</dbReference>
<comment type="catalytic activity">
    <reaction evidence="1">
        <text>Hydrolysis of DNA containing ring-opened 7-methylguanine residues, releasing 2,6-diamino-4-hydroxy-5-(N-methyl)formamidopyrimidine.</text>
        <dbReference type="EC" id="3.2.2.23"/>
    </reaction>
</comment>
<dbReference type="InterPro" id="IPR000214">
    <property type="entry name" value="Znf_DNA_glyclase/AP_lyase"/>
</dbReference>
<evidence type="ECO:0000256" key="8">
    <source>
        <dbReference type="ARBA" id="ARBA00023125"/>
    </source>
</evidence>
<dbReference type="GO" id="GO:0008270">
    <property type="term" value="F:zinc ion binding"/>
    <property type="evidence" value="ECO:0007669"/>
    <property type="project" value="UniProtKB-KW"/>
</dbReference>
<protein>
    <submittedName>
        <fullName evidence="17">Uncharacterized protein</fullName>
    </submittedName>
</protein>
<evidence type="ECO:0000256" key="2">
    <source>
        <dbReference type="ARBA" id="ARBA00009409"/>
    </source>
</evidence>
<evidence type="ECO:0000313" key="18">
    <source>
        <dbReference type="Proteomes" id="UP000177478"/>
    </source>
</evidence>
<keyword evidence="12" id="KW-0326">Glycosidase</keyword>
<reference evidence="17 18" key="1">
    <citation type="journal article" date="2016" name="Nat. Commun.">
        <title>Thousands of microbial genomes shed light on interconnected biogeochemical processes in an aquifer system.</title>
        <authorList>
            <person name="Anantharaman K."/>
            <person name="Brown C.T."/>
            <person name="Hug L.A."/>
            <person name="Sharon I."/>
            <person name="Castelle C.J."/>
            <person name="Probst A.J."/>
            <person name="Thomas B.C."/>
            <person name="Singh A."/>
            <person name="Wilkins M.J."/>
            <person name="Karaoz U."/>
            <person name="Brodie E.L."/>
            <person name="Williams K.H."/>
            <person name="Hubbard S.S."/>
            <person name="Banfield J.F."/>
        </authorList>
    </citation>
    <scope>NUCLEOTIDE SEQUENCE [LARGE SCALE GENOMIC DNA]</scope>
</reference>
<dbReference type="SUPFAM" id="SSF57716">
    <property type="entry name" value="Glucocorticoid receptor-like (DNA-binding domain)"/>
    <property type="match status" value="1"/>
</dbReference>
<keyword evidence="9" id="KW-0234">DNA repair</keyword>
<dbReference type="PANTHER" id="PTHR22993:SF9">
    <property type="entry name" value="FORMAMIDOPYRIMIDINE-DNA GLYCOSYLASE"/>
    <property type="match status" value="1"/>
</dbReference>
<evidence type="ECO:0000259" key="16">
    <source>
        <dbReference type="PROSITE" id="PS51068"/>
    </source>
</evidence>
<dbReference type="CDD" id="cd08966">
    <property type="entry name" value="EcFpg-like_N"/>
    <property type="match status" value="1"/>
</dbReference>
<keyword evidence="10" id="KW-0456">Lyase</keyword>
<comment type="caution">
    <text evidence="17">The sequence shown here is derived from an EMBL/GenBank/DDBJ whole genome shotgun (WGS) entry which is preliminary data.</text>
</comment>
<evidence type="ECO:0000256" key="1">
    <source>
        <dbReference type="ARBA" id="ARBA00001668"/>
    </source>
</evidence>
<evidence type="ECO:0000259" key="15">
    <source>
        <dbReference type="PROSITE" id="PS51066"/>
    </source>
</evidence>
<evidence type="ECO:0000256" key="3">
    <source>
        <dbReference type="ARBA" id="ARBA00022723"/>
    </source>
</evidence>
<keyword evidence="8" id="KW-0238">DNA-binding</keyword>
<keyword evidence="5 14" id="KW-0863">Zinc-finger</keyword>
<feature type="domain" description="FPG-type" evidence="15">
    <location>
        <begin position="283"/>
        <end position="318"/>
    </location>
</feature>
<evidence type="ECO:0000256" key="13">
    <source>
        <dbReference type="ARBA" id="ARBA00044632"/>
    </source>
</evidence>
<dbReference type="PROSITE" id="PS51066">
    <property type="entry name" value="ZF_FPG_2"/>
    <property type="match status" value="1"/>
</dbReference>
<evidence type="ECO:0000256" key="14">
    <source>
        <dbReference type="PROSITE-ProRule" id="PRU00391"/>
    </source>
</evidence>
<feature type="domain" description="Formamidopyrimidine-DNA glycosylase catalytic" evidence="16">
    <location>
        <begin position="2"/>
        <end position="129"/>
    </location>
</feature>
<keyword evidence="3" id="KW-0479">Metal-binding</keyword>
<dbReference type="STRING" id="1802689.A3F25_02490"/>
<evidence type="ECO:0000313" key="17">
    <source>
        <dbReference type="EMBL" id="OGN19859.1"/>
    </source>
</evidence>
<dbReference type="SUPFAM" id="SSF46946">
    <property type="entry name" value="S13-like H2TH domain"/>
    <property type="match status" value="1"/>
</dbReference>
<dbReference type="PANTHER" id="PTHR22993">
    <property type="entry name" value="FORMAMIDOPYRIMIDINE-DNA GLYCOSYLASE"/>
    <property type="match status" value="1"/>
</dbReference>
<comment type="catalytic activity">
    <reaction evidence="13">
        <text>2'-deoxyribonucleotide-(2'-deoxyribose 5'-phosphate)-2'-deoxyribonucleotide-DNA = a 3'-end 2'-deoxyribonucleotide-(2,3-dehydro-2,3-deoxyribose 5'-phosphate)-DNA + a 5'-end 5'-phospho-2'-deoxyribonucleoside-DNA + H(+)</text>
        <dbReference type="Rhea" id="RHEA:66592"/>
        <dbReference type="Rhea" id="RHEA-COMP:13180"/>
        <dbReference type="Rhea" id="RHEA-COMP:16897"/>
        <dbReference type="Rhea" id="RHEA-COMP:17067"/>
        <dbReference type="ChEBI" id="CHEBI:15378"/>
        <dbReference type="ChEBI" id="CHEBI:136412"/>
        <dbReference type="ChEBI" id="CHEBI:157695"/>
        <dbReference type="ChEBI" id="CHEBI:167181"/>
        <dbReference type="EC" id="4.2.99.18"/>
    </reaction>
</comment>
<dbReference type="Gene3D" id="1.10.8.50">
    <property type="match status" value="1"/>
</dbReference>
<keyword evidence="11" id="KW-0511">Multifunctional enzyme</keyword>
<dbReference type="SMART" id="SM01232">
    <property type="entry name" value="H2TH"/>
    <property type="match status" value="1"/>
</dbReference>
<evidence type="ECO:0000256" key="9">
    <source>
        <dbReference type="ARBA" id="ARBA00023204"/>
    </source>
</evidence>
<accession>A0A1F8G5Q6</accession>
<dbReference type="SUPFAM" id="SSF81624">
    <property type="entry name" value="N-terminal domain of MutM-like DNA repair proteins"/>
    <property type="match status" value="1"/>
</dbReference>
<proteinExistence type="inferred from homology"/>
<evidence type="ECO:0000256" key="5">
    <source>
        <dbReference type="ARBA" id="ARBA00022771"/>
    </source>
</evidence>
<dbReference type="Proteomes" id="UP000177478">
    <property type="component" value="Unassembled WGS sequence"/>
</dbReference>
<dbReference type="InterPro" id="IPR015886">
    <property type="entry name" value="H2TH_FPG"/>
</dbReference>
<keyword evidence="4" id="KW-0227">DNA damage</keyword>
<dbReference type="PROSITE" id="PS51068">
    <property type="entry name" value="FPG_CAT"/>
    <property type="match status" value="1"/>
</dbReference>
<gene>
    <name evidence="17" type="ORF">A3F25_02490</name>
</gene>
<dbReference type="GO" id="GO:0034039">
    <property type="term" value="F:8-oxo-7,8-dihydroguanine DNA N-glycosylase activity"/>
    <property type="evidence" value="ECO:0007669"/>
    <property type="project" value="TreeGrafter"/>
</dbReference>
<dbReference type="GO" id="GO:0003684">
    <property type="term" value="F:damaged DNA binding"/>
    <property type="evidence" value="ECO:0007669"/>
    <property type="project" value="InterPro"/>
</dbReference>
<keyword evidence="6" id="KW-0378">Hydrolase</keyword>
<organism evidence="17 18">
    <name type="scientific">Candidatus Yanofskybacteria bacterium RIFCSPHIGHO2_12_FULL_45_19b</name>
    <dbReference type="NCBI Taxonomy" id="1802689"/>
    <lineage>
        <taxon>Bacteria</taxon>
        <taxon>Candidatus Yanofskyibacteriota</taxon>
    </lineage>
</organism>
<dbReference type="InterPro" id="IPR012319">
    <property type="entry name" value="FPG_cat"/>
</dbReference>
<evidence type="ECO:0000256" key="10">
    <source>
        <dbReference type="ARBA" id="ARBA00023239"/>
    </source>
</evidence>
<evidence type="ECO:0000256" key="6">
    <source>
        <dbReference type="ARBA" id="ARBA00022801"/>
    </source>
</evidence>
<evidence type="ECO:0000256" key="12">
    <source>
        <dbReference type="ARBA" id="ARBA00023295"/>
    </source>
</evidence>
<evidence type="ECO:0000256" key="11">
    <source>
        <dbReference type="ARBA" id="ARBA00023268"/>
    </source>
</evidence>
<dbReference type="EMBL" id="MGKD01000011">
    <property type="protein sequence ID" value="OGN19859.1"/>
    <property type="molecule type" value="Genomic_DNA"/>
</dbReference>
<dbReference type="Gene3D" id="3.20.190.10">
    <property type="entry name" value="MutM-like, N-terminal"/>
    <property type="match status" value="1"/>
</dbReference>